<dbReference type="EMBL" id="KZ824621">
    <property type="protein sequence ID" value="RAK82725.1"/>
    <property type="molecule type" value="Genomic_DNA"/>
</dbReference>
<sequence>MSSSVPKRFPTERPNARPRQRFDASYVPKKAVLRARWVRSRRGAKGAKRRARRLWIEKPRSRRAQEERCFVGGKDSRVKMSRQLETGRHRQERRCSSASLNWRGDDEKKPESWSKEEEGARRRGSSKGRKGKRLLQKGRGGDGQAVTCSLTFPVQTDPRAIRGFSGRIIR</sequence>
<dbReference type="RefSeq" id="XP_040806735.1">
    <property type="nucleotide sequence ID" value="XM_040950767.1"/>
</dbReference>
<feature type="compositionally biased region" description="Basic residues" evidence="1">
    <location>
        <begin position="40"/>
        <end position="53"/>
    </location>
</feature>
<name>A0A8G1W336_9EURO</name>
<feature type="compositionally biased region" description="Basic residues" evidence="1">
    <location>
        <begin position="122"/>
        <end position="136"/>
    </location>
</feature>
<feature type="region of interest" description="Disordered" evidence="1">
    <location>
        <begin position="1"/>
        <end position="24"/>
    </location>
</feature>
<proteinExistence type="predicted"/>
<feature type="region of interest" description="Disordered" evidence="1">
    <location>
        <begin position="40"/>
        <end position="146"/>
    </location>
</feature>
<dbReference type="AlphaFoldDB" id="A0A8G1W336"/>
<dbReference type="Proteomes" id="UP000249789">
    <property type="component" value="Unassembled WGS sequence"/>
</dbReference>
<evidence type="ECO:0000313" key="2">
    <source>
        <dbReference type="EMBL" id="RAK82725.1"/>
    </source>
</evidence>
<evidence type="ECO:0000313" key="3">
    <source>
        <dbReference type="Proteomes" id="UP000249789"/>
    </source>
</evidence>
<keyword evidence="3" id="KW-1185">Reference proteome</keyword>
<feature type="compositionally biased region" description="Basic and acidic residues" evidence="1">
    <location>
        <begin position="103"/>
        <end position="121"/>
    </location>
</feature>
<feature type="compositionally biased region" description="Basic and acidic residues" evidence="1">
    <location>
        <begin position="85"/>
        <end position="95"/>
    </location>
</feature>
<feature type="compositionally biased region" description="Basic and acidic residues" evidence="1">
    <location>
        <begin position="54"/>
        <end position="78"/>
    </location>
</feature>
<protein>
    <submittedName>
        <fullName evidence="2">Uncharacterized protein</fullName>
    </submittedName>
</protein>
<gene>
    <name evidence="2" type="ORF">BO72DRAFT_8427</name>
</gene>
<reference evidence="2 3" key="1">
    <citation type="submission" date="2018-02" db="EMBL/GenBank/DDBJ databases">
        <title>The genomes of Aspergillus section Nigri reveals drivers in fungal speciation.</title>
        <authorList>
            <consortium name="DOE Joint Genome Institute"/>
            <person name="Vesth T.C."/>
            <person name="Nybo J."/>
            <person name="Theobald S."/>
            <person name="Brandl J."/>
            <person name="Frisvad J.C."/>
            <person name="Nielsen K.F."/>
            <person name="Lyhne E.K."/>
            <person name="Kogle M.E."/>
            <person name="Kuo A."/>
            <person name="Riley R."/>
            <person name="Clum A."/>
            <person name="Nolan M."/>
            <person name="Lipzen A."/>
            <person name="Salamov A."/>
            <person name="Henrissat B."/>
            <person name="Wiebenga A."/>
            <person name="De vries R.P."/>
            <person name="Grigoriev I.V."/>
            <person name="Mortensen U.H."/>
            <person name="Andersen M.R."/>
            <person name="Baker S.E."/>
        </authorList>
    </citation>
    <scope>NUCLEOTIDE SEQUENCE [LARGE SCALE GENOMIC DNA]</scope>
    <source>
        <strain evidence="2 3">CBS 313.89</strain>
    </source>
</reference>
<accession>A0A8G1W336</accession>
<evidence type="ECO:0000256" key="1">
    <source>
        <dbReference type="SAM" id="MobiDB-lite"/>
    </source>
</evidence>
<organism evidence="2 3">
    <name type="scientific">Aspergillus fijiensis CBS 313.89</name>
    <dbReference type="NCBI Taxonomy" id="1448319"/>
    <lineage>
        <taxon>Eukaryota</taxon>
        <taxon>Fungi</taxon>
        <taxon>Dikarya</taxon>
        <taxon>Ascomycota</taxon>
        <taxon>Pezizomycotina</taxon>
        <taxon>Eurotiomycetes</taxon>
        <taxon>Eurotiomycetidae</taxon>
        <taxon>Eurotiales</taxon>
        <taxon>Aspergillaceae</taxon>
        <taxon>Aspergillus</taxon>
    </lineage>
</organism>
<dbReference type="VEuPathDB" id="FungiDB:BO72DRAFT_8427"/>
<dbReference type="GeneID" id="63868102"/>